<protein>
    <recommendedName>
        <fullName evidence="2">DUF155 domain-containing protein</fullName>
    </recommendedName>
</protein>
<reference evidence="3" key="1">
    <citation type="submission" date="2015-11" db="EMBL/GenBank/DDBJ databases">
        <authorList>
            <person name="Zhang Y."/>
            <person name="Guo Z."/>
        </authorList>
    </citation>
    <scope>NUCLEOTIDE SEQUENCE</scope>
    <source>
        <strain evidence="3">BN30871</strain>
    </source>
</reference>
<keyword evidence="1" id="KW-0472">Membrane</keyword>
<evidence type="ECO:0000259" key="2">
    <source>
        <dbReference type="Pfam" id="PF02582"/>
    </source>
</evidence>
<dbReference type="InterPro" id="IPR003734">
    <property type="entry name" value="DUF155"/>
</dbReference>
<evidence type="ECO:0000256" key="1">
    <source>
        <dbReference type="SAM" id="Phobius"/>
    </source>
</evidence>
<dbReference type="PANTHER" id="PTHR16255">
    <property type="entry name" value="REQUIRED FOR MEIOTIC NUCLEAR DIVISION PROTEIN 1 HOMOLOG"/>
    <property type="match status" value="1"/>
</dbReference>
<dbReference type="InterPro" id="IPR051624">
    <property type="entry name" value="RMD1/Sad1-interacting"/>
</dbReference>
<gene>
    <name evidence="3" type="ORF">BN3087_450019</name>
</gene>
<proteinExistence type="predicted"/>
<feature type="domain" description="DUF155" evidence="2">
    <location>
        <begin position="42"/>
        <end position="207"/>
    </location>
</feature>
<feature type="transmembrane region" description="Helical" evidence="1">
    <location>
        <begin position="233"/>
        <end position="254"/>
    </location>
</feature>
<keyword evidence="1" id="KW-1133">Transmembrane helix</keyword>
<name>A0A0S4XNH6_9BACT</name>
<dbReference type="PANTHER" id="PTHR16255:SF1">
    <property type="entry name" value="REQUIRED FOR MEIOTIC NUCLEAR DIVISION PROTEIN 1 HOMOLOG"/>
    <property type="match status" value="1"/>
</dbReference>
<accession>A0A0S4XNH6</accession>
<dbReference type="Pfam" id="PF02582">
    <property type="entry name" value="DUF155"/>
    <property type="match status" value="1"/>
</dbReference>
<evidence type="ECO:0000313" key="3">
    <source>
        <dbReference type="EMBL" id="CUV65789.1"/>
    </source>
</evidence>
<dbReference type="EMBL" id="FAXN01000046">
    <property type="protein sequence ID" value="CUV65789.1"/>
    <property type="molecule type" value="Genomic_DNA"/>
</dbReference>
<sequence>MNLLALSLNRSITKAKIANLLDIKLNRGIENGYYGYNEKLHIVLVPFGVLAIIADDKKTILKALETLNIFIKDEDNVTQDYAIRIDDNLSTSFFITNEEIVLKEISALNFNVIALAVAQSVGLEKYEKKLDILFAKSRDIIELTHKFISISRGHIMKFAKHLVLTRHDMVGNLLLLDKPNILWDNEEAEHLYNSLAKILELHDRHEVALSKLSQIQEDVVLVMDIINHKRSEFLEWIIIILIFIEIVMGIFQMLK</sequence>
<organism evidence="3">
    <name type="scientific">Sulfurovum sp. enrichment culture clone C5</name>
    <dbReference type="NCBI Taxonomy" id="497650"/>
    <lineage>
        <taxon>Bacteria</taxon>
        <taxon>Pseudomonadati</taxon>
        <taxon>Campylobacterota</taxon>
        <taxon>Epsilonproteobacteria</taxon>
        <taxon>Campylobacterales</taxon>
        <taxon>Sulfurovaceae</taxon>
        <taxon>Sulfurovum</taxon>
        <taxon>environmental samples</taxon>
    </lineage>
</organism>
<keyword evidence="1" id="KW-0812">Transmembrane</keyword>
<dbReference type="AlphaFoldDB" id="A0A0S4XNH6"/>